<dbReference type="STRING" id="4829.A0A163KNC0"/>
<proteinExistence type="predicted"/>
<dbReference type="AlphaFoldDB" id="A0A163KNC0"/>
<dbReference type="InterPro" id="IPR003010">
    <property type="entry name" value="C-N_Hydrolase"/>
</dbReference>
<dbReference type="InterPro" id="IPR050345">
    <property type="entry name" value="Aliph_Amidase/BUP"/>
</dbReference>
<dbReference type="Gene3D" id="3.60.110.10">
    <property type="entry name" value="Carbon-nitrogen hydrolase"/>
    <property type="match status" value="1"/>
</dbReference>
<dbReference type="InParanoid" id="A0A163KNC0"/>
<keyword evidence="4" id="KW-1185">Reference proteome</keyword>
<gene>
    <name evidence="3" type="primary">ABSGL_00233.1 scaffold 367</name>
</gene>
<feature type="domain" description="CN hydrolase" evidence="2">
    <location>
        <begin position="7"/>
        <end position="280"/>
    </location>
</feature>
<dbReference type="OMA" id="YWTPHDA"/>
<dbReference type="SUPFAM" id="SSF56317">
    <property type="entry name" value="Carbon-nitrogen hydrolase"/>
    <property type="match status" value="1"/>
</dbReference>
<evidence type="ECO:0000259" key="2">
    <source>
        <dbReference type="PROSITE" id="PS50263"/>
    </source>
</evidence>
<organism evidence="3">
    <name type="scientific">Absidia glauca</name>
    <name type="common">Pin mould</name>
    <dbReference type="NCBI Taxonomy" id="4829"/>
    <lineage>
        <taxon>Eukaryota</taxon>
        <taxon>Fungi</taxon>
        <taxon>Fungi incertae sedis</taxon>
        <taxon>Mucoromycota</taxon>
        <taxon>Mucoromycotina</taxon>
        <taxon>Mucoromycetes</taxon>
        <taxon>Mucorales</taxon>
        <taxon>Cunninghamellaceae</taxon>
        <taxon>Absidia</taxon>
    </lineage>
</organism>
<evidence type="ECO:0000313" key="4">
    <source>
        <dbReference type="Proteomes" id="UP000078561"/>
    </source>
</evidence>
<evidence type="ECO:0000313" key="3">
    <source>
        <dbReference type="EMBL" id="SAL94939.1"/>
    </source>
</evidence>
<protein>
    <recommendedName>
        <fullName evidence="2">CN hydrolase domain-containing protein</fullName>
    </recommendedName>
</protein>
<sequence>MKSNNSMRMAVVQFYTDANIEKNWDRAIAYLKEAAAEKVDLIVFPEHFLSSALDGPTDPMDRICALAREYGMDIVAGTYGERDPSDGLVFNTCNYVDKYGQILMSYRKVHLWQVEGKYYKPGSEFCTVTNRFGVKVGLGVCFGKLSFSYEIIANTEVDLSFHDGFAEMALNQGAELIVIPSTWTLENCGWMGMKYNPKSQVLKLDAYCAARAFEYGVLLVLANGAASPRSIHSVDPENDMVLPGVLGTLAGHTQIVAPFKGDLRSCNHFYEEMIVQDINVSQLTRDAESVYKRREIWANKKKASL</sequence>
<keyword evidence="1" id="KW-0378">Hydrolase</keyword>
<dbReference type="CDD" id="cd07197">
    <property type="entry name" value="nitrilase"/>
    <property type="match status" value="1"/>
</dbReference>
<dbReference type="PANTHER" id="PTHR43674:SF16">
    <property type="entry name" value="CARBON-NITROGEN FAMILY, PUTATIVE (AFU_ORTHOLOGUE AFUA_5G02350)-RELATED"/>
    <property type="match status" value="1"/>
</dbReference>
<dbReference type="InterPro" id="IPR036526">
    <property type="entry name" value="C-N_Hydrolase_sf"/>
</dbReference>
<dbReference type="OrthoDB" id="412018at2759"/>
<evidence type="ECO:0000256" key="1">
    <source>
        <dbReference type="ARBA" id="ARBA00022801"/>
    </source>
</evidence>
<dbReference type="GO" id="GO:0016811">
    <property type="term" value="F:hydrolase activity, acting on carbon-nitrogen (but not peptide) bonds, in linear amides"/>
    <property type="evidence" value="ECO:0007669"/>
    <property type="project" value="TreeGrafter"/>
</dbReference>
<name>A0A163KNC0_ABSGL</name>
<dbReference type="EMBL" id="LT550056">
    <property type="protein sequence ID" value="SAL94939.1"/>
    <property type="molecule type" value="Genomic_DNA"/>
</dbReference>
<dbReference type="PANTHER" id="PTHR43674">
    <property type="entry name" value="NITRILASE C965.09-RELATED"/>
    <property type="match status" value="1"/>
</dbReference>
<reference evidence="3" key="1">
    <citation type="submission" date="2016-04" db="EMBL/GenBank/DDBJ databases">
        <authorList>
            <person name="Evans L.H."/>
            <person name="Alamgir A."/>
            <person name="Owens N."/>
            <person name="Weber N.D."/>
            <person name="Virtaneva K."/>
            <person name="Barbian K."/>
            <person name="Babar A."/>
            <person name="Rosenke K."/>
        </authorList>
    </citation>
    <scope>NUCLEOTIDE SEQUENCE [LARGE SCALE GENOMIC DNA]</scope>
    <source>
        <strain evidence="3">CBS 101.48</strain>
    </source>
</reference>
<accession>A0A163KNC0</accession>
<dbReference type="PROSITE" id="PS50263">
    <property type="entry name" value="CN_HYDROLASE"/>
    <property type="match status" value="1"/>
</dbReference>
<dbReference type="Proteomes" id="UP000078561">
    <property type="component" value="Unassembled WGS sequence"/>
</dbReference>
<dbReference type="Pfam" id="PF00795">
    <property type="entry name" value="CN_hydrolase"/>
    <property type="match status" value="1"/>
</dbReference>